<dbReference type="EMBL" id="CP063169">
    <property type="protein sequence ID" value="QOR70209.1"/>
    <property type="molecule type" value="Genomic_DNA"/>
</dbReference>
<proteinExistence type="inferred from homology"/>
<evidence type="ECO:0000313" key="6">
    <source>
        <dbReference type="Proteomes" id="UP000593758"/>
    </source>
</evidence>
<dbReference type="Gene3D" id="3.40.50.720">
    <property type="entry name" value="NAD(P)-binding Rossmann-like Domain"/>
    <property type="match status" value="1"/>
</dbReference>
<dbReference type="RefSeq" id="WP_193496897.1">
    <property type="nucleotide sequence ID" value="NZ_CP063169.1"/>
</dbReference>
<dbReference type="AlphaFoldDB" id="A0A7M1SRK0"/>
<dbReference type="Pfam" id="PF01370">
    <property type="entry name" value="Epimerase"/>
    <property type="match status" value="1"/>
</dbReference>
<keyword evidence="2" id="KW-0560">Oxidoreductase</keyword>
<gene>
    <name evidence="5" type="ORF">IM660_16590</name>
</gene>
<dbReference type="PANTHER" id="PTHR43103:SF5">
    <property type="entry name" value="4-EPIMERASE, PUTATIVE (AFU_ORTHOLOGUE AFUA_7G00360)-RELATED"/>
    <property type="match status" value="1"/>
</dbReference>
<reference evidence="5 6" key="1">
    <citation type="submission" date="2020-10" db="EMBL/GenBank/DDBJ databases">
        <title>Haloactinobacterium sp. RN3S43, a bacterium isolated from saline soil.</title>
        <authorList>
            <person name="Sun J.-Q."/>
        </authorList>
    </citation>
    <scope>NUCLEOTIDE SEQUENCE [LARGE SCALE GENOMIC DNA]</scope>
    <source>
        <strain evidence="5 6">RN3S43</strain>
    </source>
</reference>
<evidence type="ECO:0000256" key="2">
    <source>
        <dbReference type="ARBA" id="ARBA00023002"/>
    </source>
</evidence>
<sequence length="298" mass="32874">MRVVVTGAAGNVGLHVTQELLRQGMRVRAVDRQACPEELHGLPRLQWHQGSADDERLLEQVMDGSDAVAHLAAVPHPQDEDPLNMVATNVLSTFATLHAAAEAGITRVAVSSSMSIYGMAWTPHRFSPEYLPLDEGHPQRPHDPYAVTKQTDESMAAMMHRRHGMDLVCLRMPFTNSGEILRQRIQLDQAEPGGVGAKELWGWLDARDAARAFHRALTVPVHGYHALNVAAPTTTVETDTNELLARFHPDTQIRTAVSGPQGLIDTRRAERVLGFVPEHDWRDMWPDLAEAASAVAPR</sequence>
<dbReference type="InterPro" id="IPR036291">
    <property type="entry name" value="NAD(P)-bd_dom_sf"/>
</dbReference>
<evidence type="ECO:0000256" key="1">
    <source>
        <dbReference type="ARBA" id="ARBA00007637"/>
    </source>
</evidence>
<dbReference type="SUPFAM" id="SSF51735">
    <property type="entry name" value="NAD(P)-binding Rossmann-fold domains"/>
    <property type="match status" value="1"/>
</dbReference>
<dbReference type="PANTHER" id="PTHR43103">
    <property type="entry name" value="NUCLEOSIDE-DIPHOSPHATE-SUGAR EPIMERASE"/>
    <property type="match status" value="1"/>
</dbReference>
<dbReference type="InterPro" id="IPR001509">
    <property type="entry name" value="Epimerase_deHydtase"/>
</dbReference>
<name>A0A7M1SRK0_9MICO</name>
<feature type="domain" description="NAD-dependent epimerase/dehydratase" evidence="4">
    <location>
        <begin position="3"/>
        <end position="229"/>
    </location>
</feature>
<dbReference type="KEGG" id="halt:IM660_16590"/>
<evidence type="ECO:0000259" key="4">
    <source>
        <dbReference type="Pfam" id="PF01370"/>
    </source>
</evidence>
<keyword evidence="3" id="KW-0520">NAD</keyword>
<organism evidence="5 6">
    <name type="scientific">Ruania alkalisoli</name>
    <dbReference type="NCBI Taxonomy" id="2779775"/>
    <lineage>
        <taxon>Bacteria</taxon>
        <taxon>Bacillati</taxon>
        <taxon>Actinomycetota</taxon>
        <taxon>Actinomycetes</taxon>
        <taxon>Micrococcales</taxon>
        <taxon>Ruaniaceae</taxon>
        <taxon>Ruania</taxon>
    </lineage>
</organism>
<comment type="similarity">
    <text evidence="1">Belongs to the NAD(P)-dependent epimerase/dehydratase family.</text>
</comment>
<dbReference type="GO" id="GO:0016491">
    <property type="term" value="F:oxidoreductase activity"/>
    <property type="evidence" value="ECO:0007669"/>
    <property type="project" value="UniProtKB-KW"/>
</dbReference>
<evidence type="ECO:0000256" key="3">
    <source>
        <dbReference type="ARBA" id="ARBA00023027"/>
    </source>
</evidence>
<keyword evidence="6" id="KW-1185">Reference proteome</keyword>
<accession>A0A7M1SRK0</accession>
<dbReference type="Proteomes" id="UP000593758">
    <property type="component" value="Chromosome"/>
</dbReference>
<protein>
    <submittedName>
        <fullName evidence="5">NAD(P)-dependent oxidoreductase</fullName>
    </submittedName>
</protein>
<dbReference type="CDD" id="cd08946">
    <property type="entry name" value="SDR_e"/>
    <property type="match status" value="1"/>
</dbReference>
<evidence type="ECO:0000313" key="5">
    <source>
        <dbReference type="EMBL" id="QOR70209.1"/>
    </source>
</evidence>